<evidence type="ECO:0000256" key="1">
    <source>
        <dbReference type="ARBA" id="ARBA00010062"/>
    </source>
</evidence>
<protein>
    <submittedName>
        <fullName evidence="6">ABC-type branched-subunit amino acid transport system substrate-binding protein</fullName>
    </submittedName>
</protein>
<dbReference type="InterPro" id="IPR006311">
    <property type="entry name" value="TAT_signal"/>
</dbReference>
<name>A0A2S5T8P7_9BURK</name>
<feature type="signal peptide" evidence="3">
    <location>
        <begin position="1"/>
        <end position="25"/>
    </location>
</feature>
<dbReference type="PANTHER" id="PTHR47235:SF1">
    <property type="entry name" value="BLR6548 PROTEIN"/>
    <property type="match status" value="1"/>
</dbReference>
<dbReference type="InterPro" id="IPR028082">
    <property type="entry name" value="Peripla_BP_I"/>
</dbReference>
<dbReference type="EMBL" id="SLXF01000007">
    <property type="protein sequence ID" value="TCP06262.1"/>
    <property type="molecule type" value="Genomic_DNA"/>
</dbReference>
<accession>A0A2S5T8P7</accession>
<dbReference type="Proteomes" id="UP000294772">
    <property type="component" value="Unassembled WGS sequence"/>
</dbReference>
<organism evidence="5 7">
    <name type="scientific">Caldimonas thermodepolymerans</name>
    <dbReference type="NCBI Taxonomy" id="215580"/>
    <lineage>
        <taxon>Bacteria</taxon>
        <taxon>Pseudomonadati</taxon>
        <taxon>Pseudomonadota</taxon>
        <taxon>Betaproteobacteria</taxon>
        <taxon>Burkholderiales</taxon>
        <taxon>Sphaerotilaceae</taxon>
        <taxon>Caldimonas</taxon>
    </lineage>
</organism>
<dbReference type="PROSITE" id="PS51318">
    <property type="entry name" value="TAT"/>
    <property type="match status" value="1"/>
</dbReference>
<dbReference type="CDD" id="cd06326">
    <property type="entry name" value="PBP1_ABC_ligand_binding-like"/>
    <property type="match status" value="1"/>
</dbReference>
<evidence type="ECO:0000313" key="5">
    <source>
        <dbReference type="EMBL" id="PPE71302.1"/>
    </source>
</evidence>
<dbReference type="AlphaFoldDB" id="A0A2S5T8P7"/>
<dbReference type="Gene3D" id="3.40.50.2300">
    <property type="match status" value="2"/>
</dbReference>
<dbReference type="Proteomes" id="UP000239406">
    <property type="component" value="Unassembled WGS sequence"/>
</dbReference>
<proteinExistence type="inferred from homology"/>
<reference evidence="5 7" key="1">
    <citation type="submission" date="2018-02" db="EMBL/GenBank/DDBJ databases">
        <title>Reclassifiation of [Polyangium] brachysporum DSM 7029 as Guopingzhaonella breviflexa gen. nov., sp. nov., a member of the family Comamonadaceae.</title>
        <authorList>
            <person name="Tang B."/>
        </authorList>
    </citation>
    <scope>NUCLEOTIDE SEQUENCE [LARGE SCALE GENOMIC DNA]</scope>
    <source>
        <strain evidence="5 7">DSM 15344</strain>
    </source>
</reference>
<dbReference type="OrthoDB" id="8893436at2"/>
<dbReference type="PANTHER" id="PTHR47235">
    <property type="entry name" value="BLR6548 PROTEIN"/>
    <property type="match status" value="1"/>
</dbReference>
<evidence type="ECO:0000313" key="6">
    <source>
        <dbReference type="EMBL" id="TCP06262.1"/>
    </source>
</evidence>
<reference evidence="6 8" key="2">
    <citation type="submission" date="2019-03" db="EMBL/GenBank/DDBJ databases">
        <title>Genomic Encyclopedia of Type Strains, Phase IV (KMG-IV): sequencing the most valuable type-strain genomes for metagenomic binning, comparative biology and taxonomic classification.</title>
        <authorList>
            <person name="Goeker M."/>
        </authorList>
    </citation>
    <scope>NUCLEOTIDE SEQUENCE [LARGE SCALE GENOMIC DNA]</scope>
    <source>
        <strain evidence="6 8">DSM 15264</strain>
    </source>
</reference>
<evidence type="ECO:0000313" key="7">
    <source>
        <dbReference type="Proteomes" id="UP000239406"/>
    </source>
</evidence>
<evidence type="ECO:0000259" key="4">
    <source>
        <dbReference type="Pfam" id="PF13458"/>
    </source>
</evidence>
<feature type="domain" description="Leucine-binding protein" evidence="4">
    <location>
        <begin position="39"/>
        <end position="364"/>
    </location>
</feature>
<feature type="chain" id="PRO_5040584348" evidence="3">
    <location>
        <begin position="26"/>
        <end position="380"/>
    </location>
</feature>
<comment type="caution">
    <text evidence="5">The sequence shown here is derived from an EMBL/GenBank/DDBJ whole genome shotgun (WGS) entry which is preliminary data.</text>
</comment>
<dbReference type="SUPFAM" id="SSF53822">
    <property type="entry name" value="Periplasmic binding protein-like I"/>
    <property type="match status" value="1"/>
</dbReference>
<evidence type="ECO:0000313" key="8">
    <source>
        <dbReference type="Proteomes" id="UP000294772"/>
    </source>
</evidence>
<comment type="similarity">
    <text evidence="1">Belongs to the leucine-binding protein family.</text>
</comment>
<dbReference type="RefSeq" id="WP_104356092.1">
    <property type="nucleotide sequence ID" value="NZ_CALFFA010000013.1"/>
</dbReference>
<dbReference type="EMBL" id="PSNY01000002">
    <property type="protein sequence ID" value="PPE71302.1"/>
    <property type="molecule type" value="Genomic_DNA"/>
</dbReference>
<dbReference type="InterPro" id="IPR028081">
    <property type="entry name" value="Leu-bd"/>
</dbReference>
<evidence type="ECO:0000256" key="2">
    <source>
        <dbReference type="ARBA" id="ARBA00022729"/>
    </source>
</evidence>
<keyword evidence="7" id="KW-1185">Reference proteome</keyword>
<evidence type="ECO:0000256" key="3">
    <source>
        <dbReference type="SAM" id="SignalP"/>
    </source>
</evidence>
<keyword evidence="2 3" id="KW-0732">Signal</keyword>
<dbReference type="Pfam" id="PF13458">
    <property type="entry name" value="Peripla_BP_6"/>
    <property type="match status" value="1"/>
</dbReference>
<gene>
    <name evidence="5" type="ORF">C1702_02445</name>
    <name evidence="6" type="ORF">EV676_107133</name>
</gene>
<sequence>MNRPPRLASRRLLLQAAVASTTALAAPRWLRAQSAPWLIGQTAALSGPLAYPFVEMNKGIQAAFDEANERGGVDGRPLELRSLDDAGEPPRATENARQLVAADVFTFFACGGTTSVLGMLPVAMQAKVPLIAPASGADALRAHNPLVIHARASYAQEIAKIVQHLRTTGQTRCAVAYADNPFGQAALSAFDAAARHYGNADWKAFRLGDAPEDMAALIEEIARWRPNSLISFAIGANGIPFYRGLRPRVAGAAPFSISFLGTKPLLDALGDAARGIAVAQVVPHPENLALPVVKAYRQAMQKAGFAEASYSSLEGYISARLLIEGLRRAGRGASRERFIAAFHTMRPYDLGGFEFNFGPNQHDGSSFVELTYYNGERFRR</sequence>